<dbReference type="SFLD" id="SFLDS00005">
    <property type="entry name" value="Isoprenoid_Synthase_Type_I"/>
    <property type="match status" value="1"/>
</dbReference>
<keyword evidence="2" id="KW-0479">Metal-binding</keyword>
<dbReference type="Pfam" id="PF01397">
    <property type="entry name" value="Terpene_synth"/>
    <property type="match status" value="1"/>
</dbReference>
<dbReference type="RefSeq" id="XP_048325435.2">
    <property type="nucleotide sequence ID" value="XM_048469478.2"/>
</dbReference>
<dbReference type="InterPro" id="IPR005630">
    <property type="entry name" value="Terpene_synthase_metal-bd"/>
</dbReference>
<dbReference type="InterPro" id="IPR036965">
    <property type="entry name" value="Terpene_synth_N_sf"/>
</dbReference>
<reference evidence="7" key="1">
    <citation type="submission" date="2025-08" db="UniProtKB">
        <authorList>
            <consortium name="RefSeq"/>
        </authorList>
    </citation>
    <scope>IDENTIFICATION</scope>
    <source>
        <tissue evidence="7">Seedling</tissue>
    </source>
</reference>
<dbReference type="InterPro" id="IPR008949">
    <property type="entry name" value="Isoprenoid_synthase_dom_sf"/>
</dbReference>
<evidence type="ECO:0000256" key="3">
    <source>
        <dbReference type="ARBA" id="ARBA00022842"/>
    </source>
</evidence>
<dbReference type="GeneID" id="107414811"/>
<evidence type="ECO:0000313" key="7">
    <source>
        <dbReference type="RefSeq" id="XP_048325435.2"/>
    </source>
</evidence>
<dbReference type="Proteomes" id="UP001652623">
    <property type="component" value="Chromosome 8"/>
</dbReference>
<dbReference type="SUPFAM" id="SSF48239">
    <property type="entry name" value="Terpenoid cyclases/Protein prenyltransferases"/>
    <property type="match status" value="1"/>
</dbReference>
<evidence type="ECO:0000313" key="6">
    <source>
        <dbReference type="Proteomes" id="UP001652623"/>
    </source>
</evidence>
<dbReference type="SFLD" id="SFLDG01019">
    <property type="entry name" value="Terpene_Cyclase_Like_1_C_Termi"/>
    <property type="match status" value="1"/>
</dbReference>
<dbReference type="Pfam" id="PF03936">
    <property type="entry name" value="Terpene_synth_C"/>
    <property type="match status" value="1"/>
</dbReference>
<dbReference type="InterPro" id="IPR044814">
    <property type="entry name" value="Terpene_cyclase_plant_C1"/>
</dbReference>
<evidence type="ECO:0000259" key="4">
    <source>
        <dbReference type="Pfam" id="PF01397"/>
    </source>
</evidence>
<keyword evidence="3" id="KW-0460">Magnesium</keyword>
<dbReference type="SUPFAM" id="SSF48576">
    <property type="entry name" value="Terpenoid synthases"/>
    <property type="match status" value="1"/>
</dbReference>
<evidence type="ECO:0000259" key="5">
    <source>
        <dbReference type="Pfam" id="PF03936"/>
    </source>
</evidence>
<feature type="domain" description="Terpene synthase metal-binding" evidence="5">
    <location>
        <begin position="306"/>
        <end position="543"/>
    </location>
</feature>
<dbReference type="InterPro" id="IPR001906">
    <property type="entry name" value="Terpene_synth_N"/>
</dbReference>
<dbReference type="InterPro" id="IPR034741">
    <property type="entry name" value="Terpene_cyclase-like_1_C"/>
</dbReference>
<sequence>MANHLVASLPISMPRVHISSLAISKSTSSSTGLVLAQAHQQCSMKTAFQPPKTTKDIARRSANYKPTIWNFDYIHSLSNNYVGETYSKRAEEPKEQVRAIIEEAVDDPLLQLNLIDTLQRLGLSYHFQDHIHTILKAMHNTQAWRNEIINNNLYATALDFRLLRQHGYWVPQEVFNGFKEGGTFKACLSEDTEGMLSLYEASYHSVEGESTLEEAKDFTTKHLKQYIQNKKLDDQNEQLSILVTHALELPLHWRTPRLETRWFIDVYHTTKHMNPIILELAKLDYNMVQSTHQEDLKHAYRWWSNTGLVPKLSFARDRLVENFLWSMEMISEPQFGYCRRMSTRILSLITTIDDIYDLYGTLDELELFTNAVQRWDMNEMDGLPDYMKLCFLALHNSINEMAFDVLKNREFHIIKYLKNSWADLCKSYLQEAKLYYSGYTPTLQEYIENAWVSISAPLVLVHAYFFLNNPITQEELQRLEEYSGIIRSSAIVLRLADDLGTSSDELKRGDVPKAMQCYMHESCASEEDAYEHIKFLIEKMWKKMNEDSGYAKSAGNIYSETFIRSAMNLTRMAQCIYLYGDGYGVQDRHTKDNVLSSVIEPIPL</sequence>
<feature type="domain" description="Terpene synthase N-terminal" evidence="4">
    <location>
        <begin position="68"/>
        <end position="247"/>
    </location>
</feature>
<evidence type="ECO:0000256" key="1">
    <source>
        <dbReference type="ARBA" id="ARBA00001946"/>
    </source>
</evidence>
<dbReference type="CDD" id="cd00684">
    <property type="entry name" value="Terpene_cyclase_plant_C1"/>
    <property type="match status" value="1"/>
</dbReference>
<dbReference type="Gene3D" id="1.10.600.10">
    <property type="entry name" value="Farnesyl Diphosphate Synthase"/>
    <property type="match status" value="1"/>
</dbReference>
<protein>
    <submittedName>
        <fullName evidence="7">Terpene synthase 10 isoform X1</fullName>
    </submittedName>
</protein>
<name>A0ABM3ICA2_ZIZJJ</name>
<proteinExistence type="predicted"/>
<comment type="cofactor">
    <cofactor evidence="1">
        <name>Mg(2+)</name>
        <dbReference type="ChEBI" id="CHEBI:18420"/>
    </cofactor>
</comment>
<dbReference type="PANTHER" id="PTHR31225">
    <property type="entry name" value="OS04G0344100 PROTEIN-RELATED"/>
    <property type="match status" value="1"/>
</dbReference>
<keyword evidence="6" id="KW-1185">Reference proteome</keyword>
<dbReference type="InterPro" id="IPR008930">
    <property type="entry name" value="Terpenoid_cyclase/PrenylTrfase"/>
</dbReference>
<dbReference type="PANTHER" id="PTHR31225:SF9">
    <property type="entry name" value="TERPENE SYNTHASE 10"/>
    <property type="match status" value="1"/>
</dbReference>
<organism evidence="6 7">
    <name type="scientific">Ziziphus jujuba</name>
    <name type="common">Chinese jujube</name>
    <name type="synonym">Ziziphus sativa</name>
    <dbReference type="NCBI Taxonomy" id="326968"/>
    <lineage>
        <taxon>Eukaryota</taxon>
        <taxon>Viridiplantae</taxon>
        <taxon>Streptophyta</taxon>
        <taxon>Embryophyta</taxon>
        <taxon>Tracheophyta</taxon>
        <taxon>Spermatophyta</taxon>
        <taxon>Magnoliopsida</taxon>
        <taxon>eudicotyledons</taxon>
        <taxon>Gunneridae</taxon>
        <taxon>Pentapetalae</taxon>
        <taxon>rosids</taxon>
        <taxon>fabids</taxon>
        <taxon>Rosales</taxon>
        <taxon>Rhamnaceae</taxon>
        <taxon>Paliureae</taxon>
        <taxon>Ziziphus</taxon>
    </lineage>
</organism>
<accession>A0ABM3ICA2</accession>
<evidence type="ECO:0000256" key="2">
    <source>
        <dbReference type="ARBA" id="ARBA00022723"/>
    </source>
</evidence>
<dbReference type="Gene3D" id="1.50.10.130">
    <property type="entry name" value="Terpene synthase, N-terminal domain"/>
    <property type="match status" value="1"/>
</dbReference>
<gene>
    <name evidence="7" type="primary">LOC107414811</name>
</gene>
<dbReference type="InterPro" id="IPR050148">
    <property type="entry name" value="Terpene_synthase-like"/>
</dbReference>